<evidence type="ECO:0000313" key="2">
    <source>
        <dbReference type="Proteomes" id="UP001168877"/>
    </source>
</evidence>
<protein>
    <submittedName>
        <fullName evidence="1">Uncharacterized protein</fullName>
    </submittedName>
</protein>
<accession>A0AA39S1K5</accession>
<dbReference type="EMBL" id="JAUESC010000384">
    <property type="protein sequence ID" value="KAK0583236.1"/>
    <property type="molecule type" value="Genomic_DNA"/>
</dbReference>
<evidence type="ECO:0000313" key="1">
    <source>
        <dbReference type="EMBL" id="KAK0583236.1"/>
    </source>
</evidence>
<dbReference type="Proteomes" id="UP001168877">
    <property type="component" value="Unassembled WGS sequence"/>
</dbReference>
<name>A0AA39S1K5_ACESA</name>
<dbReference type="AlphaFoldDB" id="A0AA39S1K5"/>
<proteinExistence type="predicted"/>
<sequence>MNGNQGRYTSSLQTMFSNKNLSIVAFLRRFVHCDGPFQGSSSSILLTLKANVLTTSYTLSHLWKYGFDLGVDPTRNHRISRTSLAVVQAGAALQLSTPAPLFRLPRSSVFRELAHFYFQVLKDSWADGLLLAGSINYQFPQCQ</sequence>
<gene>
    <name evidence="1" type="ORF">LWI29_034961</name>
</gene>
<organism evidence="1 2">
    <name type="scientific">Acer saccharum</name>
    <name type="common">Sugar maple</name>
    <dbReference type="NCBI Taxonomy" id="4024"/>
    <lineage>
        <taxon>Eukaryota</taxon>
        <taxon>Viridiplantae</taxon>
        <taxon>Streptophyta</taxon>
        <taxon>Embryophyta</taxon>
        <taxon>Tracheophyta</taxon>
        <taxon>Spermatophyta</taxon>
        <taxon>Magnoliopsida</taxon>
        <taxon>eudicotyledons</taxon>
        <taxon>Gunneridae</taxon>
        <taxon>Pentapetalae</taxon>
        <taxon>rosids</taxon>
        <taxon>malvids</taxon>
        <taxon>Sapindales</taxon>
        <taxon>Sapindaceae</taxon>
        <taxon>Hippocastanoideae</taxon>
        <taxon>Acereae</taxon>
        <taxon>Acer</taxon>
    </lineage>
</organism>
<reference evidence="1" key="2">
    <citation type="submission" date="2023-06" db="EMBL/GenBank/DDBJ databases">
        <authorList>
            <person name="Swenson N.G."/>
            <person name="Wegrzyn J.L."/>
            <person name="Mcevoy S.L."/>
        </authorList>
    </citation>
    <scope>NUCLEOTIDE SEQUENCE</scope>
    <source>
        <strain evidence="1">NS2018</strain>
        <tissue evidence="1">Leaf</tissue>
    </source>
</reference>
<comment type="caution">
    <text evidence="1">The sequence shown here is derived from an EMBL/GenBank/DDBJ whole genome shotgun (WGS) entry which is preliminary data.</text>
</comment>
<keyword evidence="2" id="KW-1185">Reference proteome</keyword>
<reference evidence="1" key="1">
    <citation type="journal article" date="2022" name="Plant J.">
        <title>Strategies of tolerance reflected in two North American maple genomes.</title>
        <authorList>
            <person name="McEvoy S.L."/>
            <person name="Sezen U.U."/>
            <person name="Trouern-Trend A."/>
            <person name="McMahon S.M."/>
            <person name="Schaberg P.G."/>
            <person name="Yang J."/>
            <person name="Wegrzyn J.L."/>
            <person name="Swenson N.G."/>
        </authorList>
    </citation>
    <scope>NUCLEOTIDE SEQUENCE</scope>
    <source>
        <strain evidence="1">NS2018</strain>
    </source>
</reference>